<evidence type="ECO:0000313" key="8">
    <source>
        <dbReference type="EMBL" id="GAA0963593.1"/>
    </source>
</evidence>
<sequence length="323" mass="33831">MTKLPLVDLHRHLEGSIRTSTVLDIAARTGHELAGRVKPRTALVADGSEGGLLPYLDKVDVAIGVLSGVDDWSRAAAEAVDDAFDDGLDYLELRYCPGIIAHDTGLAPEAVIDAVSGAVAERSAKWGLPVGLIGIVVRHLGADSAELQMATLLSRRETFCAVDLAGDEANFPAELFAGAFGKARDAGLHITIHAGEAAGPQSVWDAVRHLGAERIGHGVRAAEDPQLMEWLAEHGVTLEVSLTSNTQTGAAPSYAEHQIHKLLAAGVPVTLNTDNPRVSDVKLSQEHHTAVVEVGLTAEQLALVASQSAAAAFGEIGALADER</sequence>
<dbReference type="PANTHER" id="PTHR11409">
    <property type="entry name" value="ADENOSINE DEAMINASE"/>
    <property type="match status" value="1"/>
</dbReference>
<evidence type="ECO:0000256" key="2">
    <source>
        <dbReference type="ARBA" id="ARBA00006676"/>
    </source>
</evidence>
<dbReference type="Pfam" id="PF00962">
    <property type="entry name" value="A_deaminase"/>
    <property type="match status" value="1"/>
</dbReference>
<keyword evidence="9" id="KW-1185">Reference proteome</keyword>
<keyword evidence="4" id="KW-0479">Metal-binding</keyword>
<evidence type="ECO:0000256" key="1">
    <source>
        <dbReference type="ARBA" id="ARBA00001947"/>
    </source>
</evidence>
<evidence type="ECO:0000256" key="3">
    <source>
        <dbReference type="ARBA" id="ARBA00012784"/>
    </source>
</evidence>
<dbReference type="SUPFAM" id="SSF51556">
    <property type="entry name" value="Metallo-dependent hydrolases"/>
    <property type="match status" value="1"/>
</dbReference>
<feature type="domain" description="Adenosine deaminase" evidence="7">
    <location>
        <begin position="5"/>
        <end position="313"/>
    </location>
</feature>
<dbReference type="InterPro" id="IPR032466">
    <property type="entry name" value="Metal_Hydrolase"/>
</dbReference>
<dbReference type="Gene3D" id="3.20.20.140">
    <property type="entry name" value="Metal-dependent hydrolases"/>
    <property type="match status" value="1"/>
</dbReference>
<dbReference type="NCBIfam" id="TIGR01430">
    <property type="entry name" value="aden_deam"/>
    <property type="match status" value="1"/>
</dbReference>
<name>A0ABN1RTS8_9ACTN</name>
<dbReference type="RefSeq" id="WP_343984147.1">
    <property type="nucleotide sequence ID" value="NZ_BAAAHK010000027.1"/>
</dbReference>
<comment type="similarity">
    <text evidence="2">Belongs to the metallo-dependent hydrolases superfamily. Adenosine and AMP deaminases family.</text>
</comment>
<keyword evidence="5" id="KW-0378">Hydrolase</keyword>
<dbReference type="InterPro" id="IPR006330">
    <property type="entry name" value="Ado/ade_deaminase"/>
</dbReference>
<evidence type="ECO:0000256" key="5">
    <source>
        <dbReference type="ARBA" id="ARBA00022801"/>
    </source>
</evidence>
<dbReference type="EC" id="3.5.4.4" evidence="3"/>
<evidence type="ECO:0000256" key="4">
    <source>
        <dbReference type="ARBA" id="ARBA00022723"/>
    </source>
</evidence>
<protein>
    <recommendedName>
        <fullName evidence="3">adenosine deaminase</fullName>
        <ecNumber evidence="3">3.5.4.4</ecNumber>
    </recommendedName>
</protein>
<evidence type="ECO:0000259" key="7">
    <source>
        <dbReference type="Pfam" id="PF00962"/>
    </source>
</evidence>
<organism evidence="8 9">
    <name type="scientific">Kribbella koreensis</name>
    <dbReference type="NCBI Taxonomy" id="57909"/>
    <lineage>
        <taxon>Bacteria</taxon>
        <taxon>Bacillati</taxon>
        <taxon>Actinomycetota</taxon>
        <taxon>Actinomycetes</taxon>
        <taxon>Propionibacteriales</taxon>
        <taxon>Kribbellaceae</taxon>
        <taxon>Kribbella</taxon>
    </lineage>
</organism>
<comment type="cofactor">
    <cofactor evidence="1">
        <name>Zn(2+)</name>
        <dbReference type="ChEBI" id="CHEBI:29105"/>
    </cofactor>
</comment>
<dbReference type="Proteomes" id="UP001500542">
    <property type="component" value="Unassembled WGS sequence"/>
</dbReference>
<keyword evidence="6" id="KW-0862">Zinc</keyword>
<evidence type="ECO:0000313" key="9">
    <source>
        <dbReference type="Proteomes" id="UP001500542"/>
    </source>
</evidence>
<reference evidence="8 9" key="1">
    <citation type="journal article" date="2019" name="Int. J. Syst. Evol. Microbiol.">
        <title>The Global Catalogue of Microorganisms (GCM) 10K type strain sequencing project: providing services to taxonomists for standard genome sequencing and annotation.</title>
        <authorList>
            <consortium name="The Broad Institute Genomics Platform"/>
            <consortium name="The Broad Institute Genome Sequencing Center for Infectious Disease"/>
            <person name="Wu L."/>
            <person name="Ma J."/>
        </authorList>
    </citation>
    <scope>NUCLEOTIDE SEQUENCE [LARGE SCALE GENOMIC DNA]</scope>
    <source>
        <strain evidence="8 9">JCM 10977</strain>
    </source>
</reference>
<proteinExistence type="inferred from homology"/>
<dbReference type="InterPro" id="IPR001365">
    <property type="entry name" value="A_deaminase_dom"/>
</dbReference>
<comment type="caution">
    <text evidence="8">The sequence shown here is derived from an EMBL/GenBank/DDBJ whole genome shotgun (WGS) entry which is preliminary data.</text>
</comment>
<dbReference type="EMBL" id="BAAAHK010000027">
    <property type="protein sequence ID" value="GAA0963593.1"/>
    <property type="molecule type" value="Genomic_DNA"/>
</dbReference>
<accession>A0ABN1RTS8</accession>
<dbReference type="PANTHER" id="PTHR11409:SF43">
    <property type="entry name" value="ADENOSINE DEAMINASE"/>
    <property type="match status" value="1"/>
</dbReference>
<evidence type="ECO:0000256" key="6">
    <source>
        <dbReference type="ARBA" id="ARBA00022833"/>
    </source>
</evidence>
<gene>
    <name evidence="8" type="primary">add</name>
    <name evidence="8" type="ORF">GCM10009554_83210</name>
</gene>